<dbReference type="OrthoDB" id="8885940at2"/>
<dbReference type="Proteomes" id="UP000281691">
    <property type="component" value="Unassembled WGS sequence"/>
</dbReference>
<evidence type="ECO:0000313" key="7">
    <source>
        <dbReference type="Proteomes" id="UP000281691"/>
    </source>
</evidence>
<proteinExistence type="inferred from homology"/>
<dbReference type="SUPFAM" id="SSF53850">
    <property type="entry name" value="Periplasmic binding protein-like II"/>
    <property type="match status" value="1"/>
</dbReference>
<evidence type="ECO:0000256" key="4">
    <source>
        <dbReference type="ARBA" id="ARBA00023163"/>
    </source>
</evidence>
<dbReference type="GO" id="GO:0003700">
    <property type="term" value="F:DNA-binding transcription factor activity"/>
    <property type="evidence" value="ECO:0007669"/>
    <property type="project" value="InterPro"/>
</dbReference>
<dbReference type="PROSITE" id="PS50931">
    <property type="entry name" value="HTH_LYSR"/>
    <property type="match status" value="1"/>
</dbReference>
<evidence type="ECO:0000313" key="6">
    <source>
        <dbReference type="EMBL" id="RPE85772.1"/>
    </source>
</evidence>
<dbReference type="Pfam" id="PF00126">
    <property type="entry name" value="HTH_1"/>
    <property type="match status" value="1"/>
</dbReference>
<dbReference type="InterPro" id="IPR005119">
    <property type="entry name" value="LysR_subst-bd"/>
</dbReference>
<reference evidence="6 7" key="1">
    <citation type="submission" date="2018-11" db="EMBL/GenBank/DDBJ databases">
        <title>Genomic Encyclopedia of Type Strains, Phase IV (KMG-IV): sequencing the most valuable type-strain genomes for metagenomic binning, comparative biology and taxonomic classification.</title>
        <authorList>
            <person name="Goeker M."/>
        </authorList>
    </citation>
    <scope>NUCLEOTIDE SEQUENCE [LARGE SCALE GENOMIC DNA]</scope>
    <source>
        <strain evidence="6 7">DSM 27238</strain>
    </source>
</reference>
<feature type="domain" description="HTH lysR-type" evidence="5">
    <location>
        <begin position="1"/>
        <end position="59"/>
    </location>
</feature>
<gene>
    <name evidence="6" type="ORF">EDC46_0152</name>
</gene>
<dbReference type="EMBL" id="RKQP01000001">
    <property type="protein sequence ID" value="RPE85772.1"/>
    <property type="molecule type" value="Genomic_DNA"/>
</dbReference>
<dbReference type="InterPro" id="IPR036390">
    <property type="entry name" value="WH_DNA-bd_sf"/>
</dbReference>
<dbReference type="PANTHER" id="PTHR30537">
    <property type="entry name" value="HTH-TYPE TRANSCRIPTIONAL REGULATOR"/>
    <property type="match status" value="1"/>
</dbReference>
<evidence type="ECO:0000256" key="1">
    <source>
        <dbReference type="ARBA" id="ARBA00009437"/>
    </source>
</evidence>
<dbReference type="SUPFAM" id="SSF46785">
    <property type="entry name" value="Winged helix' DNA-binding domain"/>
    <property type="match status" value="1"/>
</dbReference>
<dbReference type="AlphaFoldDB" id="A0A3N4VRN9"/>
<name>A0A3N4VRN9_9PAST</name>
<evidence type="ECO:0000256" key="3">
    <source>
        <dbReference type="ARBA" id="ARBA00023125"/>
    </source>
</evidence>
<comment type="caution">
    <text evidence="6">The sequence shown here is derived from an EMBL/GenBank/DDBJ whole genome shotgun (WGS) entry which is preliminary data.</text>
</comment>
<sequence>MNKLDALRYFCVACETLNFRETALRLAVSPQVVSRMIAELETLLGESLFTRNTRSIKLTEFGQQFLPKAQRFLDEEENLFSPSDLNNRSMKGVVRITLPPLPCNDELIFELLTALEPYPELVIDWRVALDKLKIVDDQIDIGLRIALEPELDWVAHSICTITEKIVASPSLIKRLDYPKDLQDLAQNYPLSGLIDPKLKRAWNWQINEKQYFSSSKIAFFTTDMNSELQSALAGRTCSQLMDLICQSYLKQGKLIELFPEIEKQIWHLYLYRPYKTTVADRVLFVYDKLKRILAEKFAKKSAN</sequence>
<dbReference type="InterPro" id="IPR058163">
    <property type="entry name" value="LysR-type_TF_proteobact-type"/>
</dbReference>
<dbReference type="Pfam" id="PF03466">
    <property type="entry name" value="LysR_substrate"/>
    <property type="match status" value="1"/>
</dbReference>
<dbReference type="InterPro" id="IPR000847">
    <property type="entry name" value="LysR_HTH_N"/>
</dbReference>
<accession>A0A3N4VRN9</accession>
<protein>
    <submittedName>
        <fullName evidence="6">DNA-binding transcriptional LysR family regulator</fullName>
    </submittedName>
</protein>
<dbReference type="Gene3D" id="1.10.10.10">
    <property type="entry name" value="Winged helix-like DNA-binding domain superfamily/Winged helix DNA-binding domain"/>
    <property type="match status" value="1"/>
</dbReference>
<dbReference type="GO" id="GO:0006351">
    <property type="term" value="P:DNA-templated transcription"/>
    <property type="evidence" value="ECO:0007669"/>
    <property type="project" value="TreeGrafter"/>
</dbReference>
<dbReference type="Gene3D" id="3.40.190.290">
    <property type="match status" value="1"/>
</dbReference>
<keyword evidence="4" id="KW-0804">Transcription</keyword>
<keyword evidence="3 6" id="KW-0238">DNA-binding</keyword>
<evidence type="ECO:0000259" key="5">
    <source>
        <dbReference type="PROSITE" id="PS50931"/>
    </source>
</evidence>
<keyword evidence="2" id="KW-0805">Transcription regulation</keyword>
<organism evidence="6 7">
    <name type="scientific">Vespertiliibacter pulmonis</name>
    <dbReference type="NCBI Taxonomy" id="1443036"/>
    <lineage>
        <taxon>Bacteria</taxon>
        <taxon>Pseudomonadati</taxon>
        <taxon>Pseudomonadota</taxon>
        <taxon>Gammaproteobacteria</taxon>
        <taxon>Pasteurellales</taxon>
        <taxon>Pasteurellaceae</taxon>
        <taxon>Vespertiliibacter</taxon>
    </lineage>
</organism>
<dbReference type="RefSeq" id="WP_124210358.1">
    <property type="nucleotide sequence ID" value="NZ_CP016615.1"/>
</dbReference>
<dbReference type="GO" id="GO:0043565">
    <property type="term" value="F:sequence-specific DNA binding"/>
    <property type="evidence" value="ECO:0007669"/>
    <property type="project" value="TreeGrafter"/>
</dbReference>
<dbReference type="PANTHER" id="PTHR30537:SF5">
    <property type="entry name" value="HTH-TYPE TRANSCRIPTIONAL ACTIVATOR TTDR-RELATED"/>
    <property type="match status" value="1"/>
</dbReference>
<dbReference type="InterPro" id="IPR036388">
    <property type="entry name" value="WH-like_DNA-bd_sf"/>
</dbReference>
<keyword evidence="7" id="KW-1185">Reference proteome</keyword>
<evidence type="ECO:0000256" key="2">
    <source>
        <dbReference type="ARBA" id="ARBA00023015"/>
    </source>
</evidence>
<comment type="similarity">
    <text evidence="1">Belongs to the LysR transcriptional regulatory family.</text>
</comment>